<feature type="binding site" evidence="5">
    <location>
        <position position="119"/>
    </location>
    <ligand>
        <name>biotin</name>
        <dbReference type="ChEBI" id="CHEBI:57586"/>
    </ligand>
</feature>
<evidence type="ECO:0000256" key="5">
    <source>
        <dbReference type="HAMAP-Rule" id="MF_00978"/>
    </source>
</evidence>
<dbReference type="NCBIfam" id="TIGR00121">
    <property type="entry name" value="birA_ligase"/>
    <property type="match status" value="1"/>
</dbReference>
<dbReference type="InterPro" id="IPR004143">
    <property type="entry name" value="BPL_LPL_catalytic"/>
</dbReference>
<dbReference type="Gene3D" id="1.10.10.10">
    <property type="entry name" value="Winged helix-like DNA-binding domain superfamily/Winged helix DNA-binding domain"/>
    <property type="match status" value="1"/>
</dbReference>
<evidence type="ECO:0000259" key="6">
    <source>
        <dbReference type="PROSITE" id="PS51733"/>
    </source>
</evidence>
<protein>
    <recommendedName>
        <fullName evidence="5">Bifunctional ligase/repressor BirA</fullName>
    </recommendedName>
    <alternativeName>
        <fullName evidence="5">Biotin--[acetyl-CoA-carboxylase] ligase</fullName>
        <ecNumber evidence="5">6.3.4.15</ecNumber>
    </alternativeName>
    <alternativeName>
        <fullName evidence="5">Biotin--protein ligase</fullName>
    </alternativeName>
    <alternativeName>
        <fullName evidence="5">Biotin-[acetyl-CoA carboxylase] synthetase</fullName>
    </alternativeName>
</protein>
<dbReference type="Pfam" id="PF08279">
    <property type="entry name" value="HTH_11"/>
    <property type="match status" value="1"/>
</dbReference>
<dbReference type="EC" id="6.3.4.15" evidence="5"/>
<dbReference type="Proteomes" id="UP001523565">
    <property type="component" value="Unassembled WGS sequence"/>
</dbReference>
<evidence type="ECO:0000256" key="1">
    <source>
        <dbReference type="ARBA" id="ARBA00022598"/>
    </source>
</evidence>
<keyword evidence="5" id="KW-0678">Repressor</keyword>
<dbReference type="HAMAP" id="MF_00978">
    <property type="entry name" value="Bifunct_BirA"/>
    <property type="match status" value="1"/>
</dbReference>
<dbReference type="PROSITE" id="PS51733">
    <property type="entry name" value="BPL_LPL_CATALYTIC"/>
    <property type="match status" value="1"/>
</dbReference>
<keyword evidence="2 5" id="KW-0547">Nucleotide-binding</keyword>
<dbReference type="Gene3D" id="2.30.30.100">
    <property type="match status" value="1"/>
</dbReference>
<accession>A0ABT1ELS0</accession>
<proteinExistence type="inferred from homology"/>
<dbReference type="PANTHER" id="PTHR12835">
    <property type="entry name" value="BIOTIN PROTEIN LIGASE"/>
    <property type="match status" value="1"/>
</dbReference>
<comment type="function">
    <text evidence="5">Acts both as a biotin--[acetyl-CoA-carboxylase] ligase and a repressor.</text>
</comment>
<dbReference type="InterPro" id="IPR045864">
    <property type="entry name" value="aa-tRNA-synth_II/BPL/LPL"/>
</dbReference>
<sequence>MKAEILRLLREADDYVSGQFLCEHFGVSRTAVWKAMEQLKKSGYAIEGIRNKGYRLVEADTGTPDANRYGKAEIESRMTTKYLGRQVVFFAETDSTNQKAKLFGEERRENGTLVVAEHQTLGKGRRGRKWESPEGENIYMSLLLYPQIQTSSAPQLTLVMAMAVAKGIREVYGTDVGIKWPNDVVLSGKKICGILTEMSLEAEFISYVVIGVGLNVAQQEFPQEIRDKATSLLLETKKSVSRSELIAEVIRHFEDLYERFLIKENLSDLREEYNALLLNRGKEVRISTPKEEYTATGLGINDTGELLVRLEDGSERAIYAGEVSVRGLYGYV</sequence>
<dbReference type="SUPFAM" id="SSF50037">
    <property type="entry name" value="C-terminal domain of transcriptional repressors"/>
    <property type="match status" value="1"/>
</dbReference>
<feature type="binding site" evidence="5">
    <location>
        <position position="190"/>
    </location>
    <ligand>
        <name>biotin</name>
        <dbReference type="ChEBI" id="CHEBI:57586"/>
    </ligand>
</feature>
<dbReference type="Pfam" id="PF02237">
    <property type="entry name" value="BPL_C"/>
    <property type="match status" value="1"/>
</dbReference>
<comment type="catalytic activity">
    <reaction evidence="5">
        <text>biotin + L-lysyl-[protein] + ATP = N(6)-biotinyl-L-lysyl-[protein] + AMP + diphosphate + H(+)</text>
        <dbReference type="Rhea" id="RHEA:11756"/>
        <dbReference type="Rhea" id="RHEA-COMP:9752"/>
        <dbReference type="Rhea" id="RHEA-COMP:10505"/>
        <dbReference type="ChEBI" id="CHEBI:15378"/>
        <dbReference type="ChEBI" id="CHEBI:29969"/>
        <dbReference type="ChEBI" id="CHEBI:30616"/>
        <dbReference type="ChEBI" id="CHEBI:33019"/>
        <dbReference type="ChEBI" id="CHEBI:57586"/>
        <dbReference type="ChEBI" id="CHEBI:83144"/>
        <dbReference type="ChEBI" id="CHEBI:456215"/>
        <dbReference type="EC" id="6.3.4.15"/>
    </reaction>
</comment>
<dbReference type="InterPro" id="IPR030855">
    <property type="entry name" value="Bifunct_BirA"/>
</dbReference>
<keyword evidence="1 5" id="KW-0436">Ligase</keyword>
<dbReference type="CDD" id="cd16442">
    <property type="entry name" value="BPL"/>
    <property type="match status" value="1"/>
</dbReference>
<feature type="domain" description="BPL/LPL catalytic" evidence="6">
    <location>
        <begin position="82"/>
        <end position="261"/>
    </location>
</feature>
<dbReference type="PANTHER" id="PTHR12835:SF5">
    <property type="entry name" value="BIOTIN--PROTEIN LIGASE"/>
    <property type="match status" value="1"/>
</dbReference>
<dbReference type="InterPro" id="IPR008988">
    <property type="entry name" value="Transcriptional_repressor_C"/>
</dbReference>
<evidence type="ECO:0000256" key="4">
    <source>
        <dbReference type="ARBA" id="ARBA00023267"/>
    </source>
</evidence>
<dbReference type="Gene3D" id="3.30.930.10">
    <property type="entry name" value="Bira Bifunctional Protein, Domain 2"/>
    <property type="match status" value="1"/>
</dbReference>
<dbReference type="InterPro" id="IPR013196">
    <property type="entry name" value="HTH_11"/>
</dbReference>
<reference evidence="7 8" key="1">
    <citation type="journal article" date="2022" name="Genome Biol. Evol.">
        <title>Host diet, physiology and behaviors set the stage for Lachnospiraceae cladogenesis.</title>
        <authorList>
            <person name="Vera-Ponce De Leon A."/>
            <person name="Schneider M."/>
            <person name="Jahnes B.C."/>
            <person name="Sadowski V."/>
            <person name="Camuy-Velez L.A."/>
            <person name="Duan J."/>
            <person name="Sabree Z.L."/>
        </authorList>
    </citation>
    <scope>NUCLEOTIDE SEQUENCE [LARGE SCALE GENOMIC DNA]</scope>
    <source>
        <strain evidence="7 8">PAL227</strain>
    </source>
</reference>
<dbReference type="InterPro" id="IPR003142">
    <property type="entry name" value="BPL_C"/>
</dbReference>
<dbReference type="GO" id="GO:0004077">
    <property type="term" value="F:biotin--[biotin carboxyl-carrier protein] ligase activity"/>
    <property type="evidence" value="ECO:0007669"/>
    <property type="project" value="UniProtKB-EC"/>
</dbReference>
<evidence type="ECO:0000313" key="7">
    <source>
        <dbReference type="EMBL" id="MCP1111424.1"/>
    </source>
</evidence>
<organism evidence="7 8">
    <name type="scientific">Ohessyouella blattaphilus</name>
    <dbReference type="NCBI Taxonomy" id="2949333"/>
    <lineage>
        <taxon>Bacteria</taxon>
        <taxon>Bacillati</taxon>
        <taxon>Bacillota</taxon>
        <taxon>Clostridia</taxon>
        <taxon>Lachnospirales</taxon>
        <taxon>Lachnospiraceae</taxon>
        <taxon>Ohessyouella</taxon>
    </lineage>
</organism>
<dbReference type="InterPro" id="IPR036388">
    <property type="entry name" value="WH-like_DNA-bd_sf"/>
</dbReference>
<evidence type="ECO:0000313" key="8">
    <source>
        <dbReference type="Proteomes" id="UP001523565"/>
    </source>
</evidence>
<evidence type="ECO:0000256" key="2">
    <source>
        <dbReference type="ARBA" id="ARBA00022741"/>
    </source>
</evidence>
<keyword evidence="5" id="KW-0805">Transcription regulation</keyword>
<name>A0ABT1ELS0_9FIRM</name>
<feature type="DNA-binding region" description="H-T-H motif" evidence="5">
    <location>
        <begin position="18"/>
        <end position="37"/>
    </location>
</feature>
<comment type="caution">
    <text evidence="7">The sequence shown here is derived from an EMBL/GenBank/DDBJ whole genome shotgun (WGS) entry which is preliminary data.</text>
</comment>
<dbReference type="RefSeq" id="WP_262070286.1">
    <property type="nucleotide sequence ID" value="NZ_JAMXOC010000033.1"/>
</dbReference>
<comment type="caution">
    <text evidence="5">Lacks conserved residue(s) required for the propagation of feature annotation.</text>
</comment>
<dbReference type="SUPFAM" id="SSF46785">
    <property type="entry name" value="Winged helix' DNA-binding domain"/>
    <property type="match status" value="1"/>
</dbReference>
<keyword evidence="4 5" id="KW-0092">Biotin</keyword>
<dbReference type="SUPFAM" id="SSF55681">
    <property type="entry name" value="Class II aaRS and biotin synthetases"/>
    <property type="match status" value="1"/>
</dbReference>
<dbReference type="EMBL" id="JAMZFV010000033">
    <property type="protein sequence ID" value="MCP1111424.1"/>
    <property type="molecule type" value="Genomic_DNA"/>
</dbReference>
<keyword evidence="5" id="KW-0804">Transcription</keyword>
<keyword evidence="8" id="KW-1185">Reference proteome</keyword>
<feature type="binding site" evidence="5">
    <location>
        <begin position="95"/>
        <end position="97"/>
    </location>
    <ligand>
        <name>biotin</name>
        <dbReference type="ChEBI" id="CHEBI:57586"/>
    </ligand>
</feature>
<comment type="similarity">
    <text evidence="5">Belongs to the biotin--protein ligase family.</text>
</comment>
<gene>
    <name evidence="5" type="primary">birA</name>
    <name evidence="7" type="ORF">NK118_14310</name>
</gene>
<dbReference type="InterPro" id="IPR036390">
    <property type="entry name" value="WH_DNA-bd_sf"/>
</dbReference>
<dbReference type="InterPro" id="IPR004408">
    <property type="entry name" value="Biotin_CoA_COase_ligase"/>
</dbReference>
<dbReference type="Pfam" id="PF03099">
    <property type="entry name" value="BPL_LplA_LipB"/>
    <property type="match status" value="1"/>
</dbReference>
<keyword evidence="5" id="KW-0238">DNA-binding</keyword>
<keyword evidence="3 5" id="KW-0067">ATP-binding</keyword>
<evidence type="ECO:0000256" key="3">
    <source>
        <dbReference type="ARBA" id="ARBA00022840"/>
    </source>
</evidence>